<sequence length="314" mass="32217">MASAGTLTTTVAAATYADNSLHQSAFNALNLVRKNAGAGLVSQNAALDTSAGAHAKYLTTNIATAFTVNAHTEDPSKPGFFEATVGLRMAKAGFSAGGYWSEVIGGTGASRQGSDCVLGLLGTVYHAAALLNQSTNIGIGFGTDTANIPMCVADLGAKSTESYPQVAPSGQIVAYPYDGQTGLFYSFDIAFEVPRPPVALFPNATSGTPVIVNIRNSDFVNYKAAGTLTPVVTKFEIKDAGGNLVPVGILANSGITGSGVSMTADANLSEGFAVLVPLSPLAKGGTYTVTFTATLKTGGDPLTKTWRFVADRDR</sequence>
<dbReference type="EMBL" id="SGUG01000021">
    <property type="protein sequence ID" value="MDG0863753.1"/>
    <property type="molecule type" value="Genomic_DNA"/>
</dbReference>
<organism evidence="1 2">
    <name type="scientific">Pelomonas aquatica</name>
    <dbReference type="NCBI Taxonomy" id="431058"/>
    <lineage>
        <taxon>Bacteria</taxon>
        <taxon>Pseudomonadati</taxon>
        <taxon>Pseudomonadota</taxon>
        <taxon>Betaproteobacteria</taxon>
        <taxon>Burkholderiales</taxon>
        <taxon>Sphaerotilaceae</taxon>
        <taxon>Roseateles</taxon>
    </lineage>
</organism>
<gene>
    <name evidence="1" type="ORF">EXJ73_14925</name>
</gene>
<dbReference type="AlphaFoldDB" id="A0A9X4LNZ0"/>
<protein>
    <submittedName>
        <fullName evidence="1">CAP domain-containing protein</fullName>
    </submittedName>
</protein>
<proteinExistence type="predicted"/>
<evidence type="ECO:0000313" key="1">
    <source>
        <dbReference type="EMBL" id="MDG0863753.1"/>
    </source>
</evidence>
<comment type="caution">
    <text evidence="1">The sequence shown here is derived from an EMBL/GenBank/DDBJ whole genome shotgun (WGS) entry which is preliminary data.</text>
</comment>
<accession>A0A9X4LNZ0</accession>
<dbReference type="RefSeq" id="WP_268149825.1">
    <property type="nucleotide sequence ID" value="NZ_JAPPUW010000007.1"/>
</dbReference>
<keyword evidence="2" id="KW-1185">Reference proteome</keyword>
<reference evidence="1" key="1">
    <citation type="submission" date="2019-02" db="EMBL/GenBank/DDBJ databases">
        <title>Draft genome of the type strain Pelomonas aquatica CCUG 52575T.</title>
        <authorList>
            <person name="Gomila M."/>
            <person name="Lalucat J."/>
        </authorList>
    </citation>
    <scope>NUCLEOTIDE SEQUENCE</scope>
    <source>
        <strain evidence="1">CCUG 52575</strain>
    </source>
</reference>
<name>A0A9X4LNZ0_9BURK</name>
<dbReference type="Proteomes" id="UP001152766">
    <property type="component" value="Unassembled WGS sequence"/>
</dbReference>
<evidence type="ECO:0000313" key="2">
    <source>
        <dbReference type="Proteomes" id="UP001152766"/>
    </source>
</evidence>
<dbReference type="Gene3D" id="3.40.33.10">
    <property type="entry name" value="CAP"/>
    <property type="match status" value="1"/>
</dbReference>
<dbReference type="InterPro" id="IPR035940">
    <property type="entry name" value="CAP_sf"/>
</dbReference>